<accession>A0A834HV65</accession>
<name>A0A834HV65_RHYFE</name>
<proteinExistence type="predicted"/>
<gene>
    <name evidence="1" type="ORF">GWI33_019980</name>
</gene>
<reference evidence="1" key="1">
    <citation type="submission" date="2020-08" db="EMBL/GenBank/DDBJ databases">
        <title>Genome sequencing and assembly of the red palm weevil Rhynchophorus ferrugineus.</title>
        <authorList>
            <person name="Dias G.B."/>
            <person name="Bergman C.M."/>
            <person name="Manee M."/>
        </authorList>
    </citation>
    <scope>NUCLEOTIDE SEQUENCE</scope>
    <source>
        <strain evidence="1">AA-2017</strain>
        <tissue evidence="1">Whole larva</tissue>
    </source>
</reference>
<organism evidence="1 2">
    <name type="scientific">Rhynchophorus ferrugineus</name>
    <name type="common">Red palm weevil</name>
    <name type="synonym">Curculio ferrugineus</name>
    <dbReference type="NCBI Taxonomy" id="354439"/>
    <lineage>
        <taxon>Eukaryota</taxon>
        <taxon>Metazoa</taxon>
        <taxon>Ecdysozoa</taxon>
        <taxon>Arthropoda</taxon>
        <taxon>Hexapoda</taxon>
        <taxon>Insecta</taxon>
        <taxon>Pterygota</taxon>
        <taxon>Neoptera</taxon>
        <taxon>Endopterygota</taxon>
        <taxon>Coleoptera</taxon>
        <taxon>Polyphaga</taxon>
        <taxon>Cucujiformia</taxon>
        <taxon>Curculionidae</taxon>
        <taxon>Dryophthorinae</taxon>
        <taxon>Rhynchophorus</taxon>
    </lineage>
</organism>
<dbReference type="EMBL" id="JAACXV010014513">
    <property type="protein sequence ID" value="KAF7266721.1"/>
    <property type="molecule type" value="Genomic_DNA"/>
</dbReference>
<protein>
    <submittedName>
        <fullName evidence="1">Uncharacterized protein</fullName>
    </submittedName>
</protein>
<sequence length="80" mass="8750">MLDSLKTASSLFDVSPQLCACSAPSQPPVISSSRNCHSYRIRRLGIMGTEKLFLTDMQLAYLNNLPASSLRNLSSSTNSR</sequence>
<keyword evidence="2" id="KW-1185">Reference proteome</keyword>
<dbReference type="AlphaFoldDB" id="A0A834HV65"/>
<comment type="caution">
    <text evidence="1">The sequence shown here is derived from an EMBL/GenBank/DDBJ whole genome shotgun (WGS) entry which is preliminary data.</text>
</comment>
<evidence type="ECO:0000313" key="1">
    <source>
        <dbReference type="EMBL" id="KAF7266721.1"/>
    </source>
</evidence>
<evidence type="ECO:0000313" key="2">
    <source>
        <dbReference type="Proteomes" id="UP000625711"/>
    </source>
</evidence>
<dbReference type="Proteomes" id="UP000625711">
    <property type="component" value="Unassembled WGS sequence"/>
</dbReference>